<dbReference type="PROSITE" id="PS50943">
    <property type="entry name" value="HTH_CROC1"/>
    <property type="match status" value="1"/>
</dbReference>
<protein>
    <submittedName>
        <fullName evidence="2">Transcriptional regulator</fullName>
    </submittedName>
</protein>
<dbReference type="AlphaFoldDB" id="A0A5J4IXE4"/>
<dbReference type="InterPro" id="IPR001387">
    <property type="entry name" value="Cro/C1-type_HTH"/>
</dbReference>
<keyword evidence="3" id="KW-1185">Reference proteome</keyword>
<dbReference type="Gene3D" id="1.10.260.40">
    <property type="entry name" value="lambda repressor-like DNA-binding domains"/>
    <property type="match status" value="1"/>
</dbReference>
<gene>
    <name evidence="2" type="ORF">ULMA_02410</name>
</gene>
<dbReference type="CDD" id="cd00093">
    <property type="entry name" value="HTH_XRE"/>
    <property type="match status" value="1"/>
</dbReference>
<dbReference type="Pfam" id="PF01381">
    <property type="entry name" value="HTH_3"/>
    <property type="match status" value="1"/>
</dbReference>
<dbReference type="Proteomes" id="UP000326509">
    <property type="component" value="Unassembled WGS sequence"/>
</dbReference>
<reference evidence="2 3" key="1">
    <citation type="submission" date="2019-08" db="EMBL/GenBank/DDBJ databases">
        <title>Draft genome sequence of Ulvibacter marinus type strain NBRC 109484.</title>
        <authorList>
            <person name="Kawano K."/>
            <person name="Ushijima N."/>
            <person name="Kihara M."/>
            <person name="Itoh H."/>
        </authorList>
    </citation>
    <scope>NUCLEOTIDE SEQUENCE [LARGE SCALE GENOMIC DNA]</scope>
    <source>
        <strain evidence="2 3">NBRC 109484</strain>
    </source>
</reference>
<sequence length="98" mass="11573">MQLSELLKQKREKKQLLMREVASLVDVDTAIISKIEKGDRRPTKEQLLKYATALDIDYNKLLTLWYSDKIYHEIKEESLALKILKVAEKRIKQELKNT</sequence>
<evidence type="ECO:0000313" key="2">
    <source>
        <dbReference type="EMBL" id="GER58133.1"/>
    </source>
</evidence>
<dbReference type="EMBL" id="BKCG01000001">
    <property type="protein sequence ID" value="GER58133.1"/>
    <property type="molecule type" value="Genomic_DNA"/>
</dbReference>
<dbReference type="InterPro" id="IPR010982">
    <property type="entry name" value="Lambda_DNA-bd_dom_sf"/>
</dbReference>
<name>A0A5J4IXE4_9FLAO</name>
<dbReference type="GO" id="GO:0003677">
    <property type="term" value="F:DNA binding"/>
    <property type="evidence" value="ECO:0007669"/>
    <property type="project" value="InterPro"/>
</dbReference>
<feature type="domain" description="HTH cro/C1-type" evidence="1">
    <location>
        <begin position="7"/>
        <end position="61"/>
    </location>
</feature>
<evidence type="ECO:0000259" key="1">
    <source>
        <dbReference type="PROSITE" id="PS50943"/>
    </source>
</evidence>
<dbReference type="OrthoDB" id="9814400at2"/>
<evidence type="ECO:0000313" key="3">
    <source>
        <dbReference type="Proteomes" id="UP000326509"/>
    </source>
</evidence>
<organism evidence="2 3">
    <name type="scientific">Patiriisocius marinus</name>
    <dbReference type="NCBI Taxonomy" id="1397112"/>
    <lineage>
        <taxon>Bacteria</taxon>
        <taxon>Pseudomonadati</taxon>
        <taxon>Bacteroidota</taxon>
        <taxon>Flavobacteriia</taxon>
        <taxon>Flavobacteriales</taxon>
        <taxon>Flavobacteriaceae</taxon>
        <taxon>Patiriisocius</taxon>
    </lineage>
</organism>
<accession>A0A5J4IXE4</accession>
<dbReference type="SMART" id="SM00530">
    <property type="entry name" value="HTH_XRE"/>
    <property type="match status" value="1"/>
</dbReference>
<dbReference type="SUPFAM" id="SSF47413">
    <property type="entry name" value="lambda repressor-like DNA-binding domains"/>
    <property type="match status" value="1"/>
</dbReference>
<comment type="caution">
    <text evidence="2">The sequence shown here is derived from an EMBL/GenBank/DDBJ whole genome shotgun (WGS) entry which is preliminary data.</text>
</comment>
<proteinExistence type="predicted"/>
<dbReference type="RefSeq" id="WP_151672226.1">
    <property type="nucleotide sequence ID" value="NZ_BKCG01000001.1"/>
</dbReference>